<reference evidence="6 7" key="1">
    <citation type="submission" date="2024-02" db="EMBL/GenBank/DDBJ databases">
        <authorList>
            <person name="Daric V."/>
            <person name="Darras S."/>
        </authorList>
    </citation>
    <scope>NUCLEOTIDE SEQUENCE [LARGE SCALE GENOMIC DNA]</scope>
</reference>
<comment type="subcellular location">
    <subcellularLocation>
        <location evidence="1">Nucleus</location>
    </subcellularLocation>
</comment>
<keyword evidence="2" id="KW-0238">DNA-binding</keyword>
<accession>A0ABP0FBH3</accession>
<evidence type="ECO:0008006" key="8">
    <source>
        <dbReference type="Google" id="ProtNLM"/>
    </source>
</evidence>
<dbReference type="CDD" id="cd00167">
    <property type="entry name" value="SANT"/>
    <property type="match status" value="2"/>
</dbReference>
<dbReference type="InterPro" id="IPR051651">
    <property type="entry name" value="DMTF1_DNA-bind_reg"/>
</dbReference>
<evidence type="ECO:0000256" key="2">
    <source>
        <dbReference type="ARBA" id="ARBA00023125"/>
    </source>
</evidence>
<evidence type="ECO:0000256" key="3">
    <source>
        <dbReference type="ARBA" id="ARBA00023242"/>
    </source>
</evidence>
<evidence type="ECO:0000313" key="6">
    <source>
        <dbReference type="EMBL" id="CAK8675577.1"/>
    </source>
</evidence>
<dbReference type="InterPro" id="IPR001005">
    <property type="entry name" value="SANT/Myb"/>
</dbReference>
<evidence type="ECO:0000256" key="1">
    <source>
        <dbReference type="ARBA" id="ARBA00004123"/>
    </source>
</evidence>
<dbReference type="Pfam" id="PF00249">
    <property type="entry name" value="Myb_DNA-binding"/>
    <property type="match status" value="2"/>
</dbReference>
<dbReference type="PROSITE" id="PS50090">
    <property type="entry name" value="MYB_LIKE"/>
    <property type="match status" value="2"/>
</dbReference>
<dbReference type="Gene3D" id="1.10.10.60">
    <property type="entry name" value="Homeodomain-like"/>
    <property type="match status" value="2"/>
</dbReference>
<keyword evidence="3" id="KW-0539">Nucleus</keyword>
<gene>
    <name evidence="6" type="ORF">CVLEPA_LOCUS5140</name>
</gene>
<protein>
    <recommendedName>
        <fullName evidence="8">Cyclin-D-binding Myb-like transcription factor 1</fullName>
    </recommendedName>
</protein>
<feature type="domain" description="Myb-like" evidence="4">
    <location>
        <begin position="356"/>
        <end position="400"/>
    </location>
</feature>
<evidence type="ECO:0000259" key="4">
    <source>
        <dbReference type="PROSITE" id="PS50090"/>
    </source>
</evidence>
<evidence type="ECO:0000259" key="5">
    <source>
        <dbReference type="PROSITE" id="PS51294"/>
    </source>
</evidence>
<dbReference type="PROSITE" id="PS51294">
    <property type="entry name" value="HTH_MYB"/>
    <property type="match status" value="1"/>
</dbReference>
<dbReference type="SMART" id="SM00717">
    <property type="entry name" value="SANT"/>
    <property type="match status" value="4"/>
</dbReference>
<organism evidence="6 7">
    <name type="scientific">Clavelina lepadiformis</name>
    <name type="common">Light-bulb sea squirt</name>
    <name type="synonym">Ascidia lepadiformis</name>
    <dbReference type="NCBI Taxonomy" id="159417"/>
    <lineage>
        <taxon>Eukaryota</taxon>
        <taxon>Metazoa</taxon>
        <taxon>Chordata</taxon>
        <taxon>Tunicata</taxon>
        <taxon>Ascidiacea</taxon>
        <taxon>Aplousobranchia</taxon>
        <taxon>Clavelinidae</taxon>
        <taxon>Clavelina</taxon>
    </lineage>
</organism>
<dbReference type="InterPro" id="IPR017930">
    <property type="entry name" value="Myb_dom"/>
</dbReference>
<comment type="caution">
    <text evidence="6">The sequence shown here is derived from an EMBL/GenBank/DDBJ whole genome shotgun (WGS) entry which is preliminary data.</text>
</comment>
<feature type="domain" description="Myb-like" evidence="4">
    <location>
        <begin position="405"/>
        <end position="466"/>
    </location>
</feature>
<sequence>MCDQANGLTEIILDYEPNMKSTFYVEVPFEGSLLKENPKESSRKRKCTSIPYQYKIKRKSVEKIHVSVDRNNTSSFSHISQFPQTSNVNDDHDTEKYLTKSAKKTKPSDKCTHKQDKNEDLSNVVLSNYKLDCDSTSLEQSTVQVMTNDYGEQFVVTLYPGAESNITSTANTKDNVIMSSTNSSFMKIGGTNSFFISPSFSEANETQLCSSMTADSSDLIYSIPNTSVQLDGEKTLQQRNLKAKRSSAKRKLHSKLPASADFVDDPVRNLWVTTKSHKEQLKENGHSWTTGMWSTEETEILKQNIQNYCVGRGVKDPTDIIFNASKEERKDFYPTVSSGLNRPLFAVYRRIRRLYDKRNYKGKYSSEELLKLQELRKVHGRDWTQIAQQLGRSSDSVKDRCRLLRDDLTVGKWADEEEERLAKAVHAVTNTEPGESVTDGIPWGHIANLVGTRTDKQCRAKWLNYLNWKQVQGHEWTKFDDKLLVGKISELLVSSDNEIDWNKLCVGWKSVRSPQWLRGKWVNLKKMLAESDIVGLNFNDTVQLLNKLFSEEIFKMWDRPKQMLKFVMEEQAKMNELETSHKVKLDDGSDIDDSSNITTSVISQAENTSSAPLFLQTNDPDQLLSSDLINISENADESNSASKHSLNAIVRPRTSSESNQPKANFELGASTGVLCDMNDSPLSLPLGTYHLTPTSSDGIFIIQPSDTPPTDGVTLSTTDNRFVNITLAPDVLNSMLKLGEATSTTDGINLEGTGSDPGYIPNSSRENPILSSVAHDITITTQENPL</sequence>
<dbReference type="Proteomes" id="UP001642483">
    <property type="component" value="Unassembled WGS sequence"/>
</dbReference>
<feature type="domain" description="HTH myb-type" evidence="5">
    <location>
        <begin position="405"/>
        <end position="470"/>
    </location>
</feature>
<dbReference type="EMBL" id="CAWYQH010000024">
    <property type="protein sequence ID" value="CAK8675577.1"/>
    <property type="molecule type" value="Genomic_DNA"/>
</dbReference>
<dbReference type="PANTHER" id="PTHR46380">
    <property type="entry name" value="CYCLIN-D-BINDING MYB-LIKE TRANSCRIPTION FACTOR 1"/>
    <property type="match status" value="1"/>
</dbReference>
<keyword evidence="7" id="KW-1185">Reference proteome</keyword>
<dbReference type="PANTHER" id="PTHR46380:SF2">
    <property type="entry name" value="CYCLIN-D-BINDING MYB-LIKE TRANSCRIPTION FACTOR 1"/>
    <property type="match status" value="1"/>
</dbReference>
<evidence type="ECO:0000313" key="7">
    <source>
        <dbReference type="Proteomes" id="UP001642483"/>
    </source>
</evidence>
<name>A0ABP0FBH3_CLALP</name>
<dbReference type="InterPro" id="IPR009057">
    <property type="entry name" value="Homeodomain-like_sf"/>
</dbReference>
<dbReference type="SUPFAM" id="SSF46689">
    <property type="entry name" value="Homeodomain-like"/>
    <property type="match status" value="2"/>
</dbReference>
<proteinExistence type="predicted"/>